<protein>
    <submittedName>
        <fullName evidence="2">Metal-dependent hydrolase</fullName>
    </submittedName>
</protein>
<dbReference type="STRING" id="1457250.GCA_000755225_02511"/>
<keyword evidence="1" id="KW-0812">Transmembrane</keyword>
<dbReference type="Proteomes" id="UP000296706">
    <property type="component" value="Chromosome"/>
</dbReference>
<evidence type="ECO:0000313" key="2">
    <source>
        <dbReference type="EMBL" id="QCC49903.1"/>
    </source>
</evidence>
<keyword evidence="1" id="KW-0472">Membrane</keyword>
<name>A0A4D6H7V4_9EURY</name>
<accession>A0A4D6H7V4</accession>
<dbReference type="EMBL" id="CP031310">
    <property type="protein sequence ID" value="QCC49903.1"/>
    <property type="molecule type" value="Genomic_DNA"/>
</dbReference>
<dbReference type="OrthoDB" id="118042at2157"/>
<gene>
    <name evidence="2" type="ORF">DV733_01085</name>
</gene>
<dbReference type="GeneID" id="39846419"/>
<dbReference type="Pfam" id="PF04307">
    <property type="entry name" value="YdjM"/>
    <property type="match status" value="1"/>
</dbReference>
<keyword evidence="1" id="KW-1133">Transmembrane helix</keyword>
<feature type="transmembrane region" description="Helical" evidence="1">
    <location>
        <begin position="57"/>
        <end position="78"/>
    </location>
</feature>
<proteinExistence type="predicted"/>
<keyword evidence="2" id="KW-0378">Hydrolase</keyword>
<dbReference type="InterPro" id="IPR007404">
    <property type="entry name" value="YdjM-like"/>
</dbReference>
<keyword evidence="3" id="KW-1185">Reference proteome</keyword>
<sequence length="157" mass="17075">MSDLAAYLGFLAIALATHALIGYTLGQFLFDRPWAGLVGGLAADIDLLFLGMFEWPFIHRGITHTLLIGGLATAVVLARERRLGLAFGVGYASQLLIDTTTPKGVPHLYPLVETSFYVDLGTTGHSPGPTVAFWVLCLGLLWYYDHLSIPDRLSRSV</sequence>
<organism evidence="2 3">
    <name type="scientific">Halapricum salinum</name>
    <dbReference type="NCBI Taxonomy" id="1457250"/>
    <lineage>
        <taxon>Archaea</taxon>
        <taxon>Methanobacteriati</taxon>
        <taxon>Methanobacteriota</taxon>
        <taxon>Stenosarchaea group</taxon>
        <taxon>Halobacteria</taxon>
        <taxon>Halobacteriales</taxon>
        <taxon>Haloarculaceae</taxon>
        <taxon>Halapricum</taxon>
    </lineage>
</organism>
<reference evidence="2 3" key="1">
    <citation type="journal article" date="2019" name="Nat. Commun.">
        <title>A new type of DNA phosphorothioation-based antiviral system in archaea.</title>
        <authorList>
            <person name="Xiong L."/>
            <person name="Liu S."/>
            <person name="Chen S."/>
            <person name="Xiao Y."/>
            <person name="Zhu B."/>
            <person name="Gao Y."/>
            <person name="Zhang Y."/>
            <person name="Chen B."/>
            <person name="Luo J."/>
            <person name="Deng Z."/>
            <person name="Chen X."/>
            <person name="Wang L."/>
            <person name="Chen S."/>
        </authorList>
    </citation>
    <scope>NUCLEOTIDE SEQUENCE [LARGE SCALE GENOMIC DNA]</scope>
    <source>
        <strain evidence="2 3">CBA1105</strain>
    </source>
</reference>
<evidence type="ECO:0000256" key="1">
    <source>
        <dbReference type="SAM" id="Phobius"/>
    </source>
</evidence>
<dbReference type="AlphaFoldDB" id="A0A4D6H7V4"/>
<dbReference type="KEGG" id="hsn:DV733_01085"/>
<evidence type="ECO:0000313" key="3">
    <source>
        <dbReference type="Proteomes" id="UP000296706"/>
    </source>
</evidence>
<dbReference type="GO" id="GO:0016787">
    <property type="term" value="F:hydrolase activity"/>
    <property type="evidence" value="ECO:0007669"/>
    <property type="project" value="UniProtKB-KW"/>
</dbReference>
<dbReference type="RefSeq" id="WP_049993345.1">
    <property type="nucleotide sequence ID" value="NZ_CP031310.1"/>
</dbReference>